<proteinExistence type="predicted"/>
<dbReference type="Proteomes" id="UP000676336">
    <property type="component" value="Unassembled WGS sequence"/>
</dbReference>
<organism evidence="1 2">
    <name type="scientific">Rotaria magnacalcarata</name>
    <dbReference type="NCBI Taxonomy" id="392030"/>
    <lineage>
        <taxon>Eukaryota</taxon>
        <taxon>Metazoa</taxon>
        <taxon>Spiralia</taxon>
        <taxon>Gnathifera</taxon>
        <taxon>Rotifera</taxon>
        <taxon>Eurotatoria</taxon>
        <taxon>Bdelloidea</taxon>
        <taxon>Philodinida</taxon>
        <taxon>Philodinidae</taxon>
        <taxon>Rotaria</taxon>
    </lineage>
</organism>
<feature type="non-terminal residue" evidence="1">
    <location>
        <position position="56"/>
    </location>
</feature>
<dbReference type="AlphaFoldDB" id="A0A8S2YET2"/>
<accession>A0A8S2YET2</accession>
<gene>
    <name evidence="1" type="ORF">SMN809_LOCUS37139</name>
</gene>
<comment type="caution">
    <text evidence="1">The sequence shown here is derived from an EMBL/GenBank/DDBJ whole genome shotgun (WGS) entry which is preliminary data.</text>
</comment>
<protein>
    <submittedName>
        <fullName evidence="1">Uncharacterized protein</fullName>
    </submittedName>
</protein>
<sequence length="56" mass="5918">MCQTFVENIIDINGLMANIVDQATLDALKPIDSKALISTLGSRANIVKTATDLGAK</sequence>
<evidence type="ECO:0000313" key="2">
    <source>
        <dbReference type="Proteomes" id="UP000676336"/>
    </source>
</evidence>
<evidence type="ECO:0000313" key="1">
    <source>
        <dbReference type="EMBL" id="CAF4553693.1"/>
    </source>
</evidence>
<reference evidence="1" key="1">
    <citation type="submission" date="2021-02" db="EMBL/GenBank/DDBJ databases">
        <authorList>
            <person name="Nowell W R."/>
        </authorList>
    </citation>
    <scope>NUCLEOTIDE SEQUENCE</scope>
</reference>
<name>A0A8S2YET2_9BILA</name>
<dbReference type="EMBL" id="CAJOBI010093529">
    <property type="protein sequence ID" value="CAF4553693.1"/>
    <property type="molecule type" value="Genomic_DNA"/>
</dbReference>